<dbReference type="GO" id="GO:0005886">
    <property type="term" value="C:plasma membrane"/>
    <property type="evidence" value="ECO:0007669"/>
    <property type="project" value="UniProtKB-SubCell"/>
</dbReference>
<name>A0A195D827_9HYME</name>
<dbReference type="STRING" id="471704.A0A195D827"/>
<evidence type="ECO:0008006" key="13">
    <source>
        <dbReference type="Google" id="ProtNLM"/>
    </source>
</evidence>
<feature type="transmembrane region" description="Helical" evidence="10">
    <location>
        <begin position="113"/>
        <end position="132"/>
    </location>
</feature>
<dbReference type="GO" id="GO:0005549">
    <property type="term" value="F:odorant binding"/>
    <property type="evidence" value="ECO:0007669"/>
    <property type="project" value="InterPro"/>
</dbReference>
<dbReference type="GO" id="GO:0007165">
    <property type="term" value="P:signal transduction"/>
    <property type="evidence" value="ECO:0007669"/>
    <property type="project" value="UniProtKB-KW"/>
</dbReference>
<evidence type="ECO:0000256" key="3">
    <source>
        <dbReference type="ARBA" id="ARBA00022606"/>
    </source>
</evidence>
<evidence type="ECO:0000256" key="7">
    <source>
        <dbReference type="ARBA" id="ARBA00023136"/>
    </source>
</evidence>
<evidence type="ECO:0000256" key="8">
    <source>
        <dbReference type="ARBA" id="ARBA00023170"/>
    </source>
</evidence>
<evidence type="ECO:0000313" key="11">
    <source>
        <dbReference type="EMBL" id="KYN09026.1"/>
    </source>
</evidence>
<comment type="subcellular location">
    <subcellularLocation>
        <location evidence="1">Cell membrane</location>
        <topology evidence="1">Multi-pass membrane protein</topology>
    </subcellularLocation>
</comment>
<evidence type="ECO:0000256" key="6">
    <source>
        <dbReference type="ARBA" id="ARBA00022989"/>
    </source>
</evidence>
<keyword evidence="2" id="KW-1003">Cell membrane</keyword>
<dbReference type="Pfam" id="PF02949">
    <property type="entry name" value="7tm_6"/>
    <property type="match status" value="1"/>
</dbReference>
<proteinExistence type="predicted"/>
<keyword evidence="5" id="KW-0552">Olfaction</keyword>
<dbReference type="PANTHER" id="PTHR21137:SF35">
    <property type="entry name" value="ODORANT RECEPTOR 19A-RELATED"/>
    <property type="match status" value="1"/>
</dbReference>
<keyword evidence="7 10" id="KW-0472">Membrane</keyword>
<evidence type="ECO:0000256" key="10">
    <source>
        <dbReference type="SAM" id="Phobius"/>
    </source>
</evidence>
<dbReference type="PANTHER" id="PTHR21137">
    <property type="entry name" value="ODORANT RECEPTOR"/>
    <property type="match status" value="1"/>
</dbReference>
<keyword evidence="3" id="KW-0716">Sensory transduction</keyword>
<accession>A0A195D827</accession>
<dbReference type="AlphaFoldDB" id="A0A195D827"/>
<keyword evidence="9" id="KW-0807">Transducer</keyword>
<dbReference type="GO" id="GO:0004984">
    <property type="term" value="F:olfactory receptor activity"/>
    <property type="evidence" value="ECO:0007669"/>
    <property type="project" value="InterPro"/>
</dbReference>
<keyword evidence="4 10" id="KW-0812">Transmembrane</keyword>
<evidence type="ECO:0000256" key="2">
    <source>
        <dbReference type="ARBA" id="ARBA00022475"/>
    </source>
</evidence>
<evidence type="ECO:0000256" key="5">
    <source>
        <dbReference type="ARBA" id="ARBA00022725"/>
    </source>
</evidence>
<organism evidence="11 12">
    <name type="scientific">Trachymyrmex cornetzi</name>
    <dbReference type="NCBI Taxonomy" id="471704"/>
    <lineage>
        <taxon>Eukaryota</taxon>
        <taxon>Metazoa</taxon>
        <taxon>Ecdysozoa</taxon>
        <taxon>Arthropoda</taxon>
        <taxon>Hexapoda</taxon>
        <taxon>Insecta</taxon>
        <taxon>Pterygota</taxon>
        <taxon>Neoptera</taxon>
        <taxon>Endopterygota</taxon>
        <taxon>Hymenoptera</taxon>
        <taxon>Apocrita</taxon>
        <taxon>Aculeata</taxon>
        <taxon>Formicoidea</taxon>
        <taxon>Formicidae</taxon>
        <taxon>Myrmicinae</taxon>
        <taxon>Trachymyrmex</taxon>
    </lineage>
</organism>
<evidence type="ECO:0000256" key="9">
    <source>
        <dbReference type="ARBA" id="ARBA00023224"/>
    </source>
</evidence>
<dbReference type="Proteomes" id="UP000078492">
    <property type="component" value="Unassembled WGS sequence"/>
</dbReference>
<dbReference type="InterPro" id="IPR004117">
    <property type="entry name" value="7tm6_olfct_rcpt"/>
</dbReference>
<sequence>MCTLPVSSCLLRLVIFWWKRKAVAQIIHLIANDWTKTTTSQEKAIMIAKAQIARIIITFGYGMMGAAIIVMLVLPIFGYSVRNLSNVTEDLEKPLSLQTYYIYNTRKSPQYEFTYAAQCIVLFFCTICYTCIDNFLSLSVFHISGQLDILRNRFLHLHIVANLNNALKSCIMDHTRLLRYA</sequence>
<reference evidence="11 12" key="1">
    <citation type="submission" date="2015-09" db="EMBL/GenBank/DDBJ databases">
        <title>Trachymyrmex cornetzi WGS genome.</title>
        <authorList>
            <person name="Nygaard S."/>
            <person name="Hu H."/>
            <person name="Boomsma J."/>
            <person name="Zhang G."/>
        </authorList>
    </citation>
    <scope>NUCLEOTIDE SEQUENCE [LARGE SCALE GENOMIC DNA]</scope>
    <source>
        <strain evidence="11">Tcor2-1</strain>
        <tissue evidence="11">Whole body</tissue>
    </source>
</reference>
<gene>
    <name evidence="11" type="ORF">ALC57_18993</name>
</gene>
<keyword evidence="12" id="KW-1185">Reference proteome</keyword>
<feature type="transmembrane region" description="Helical" evidence="10">
    <location>
        <begin position="55"/>
        <end position="77"/>
    </location>
</feature>
<protein>
    <recommendedName>
        <fullName evidence="13">Odorant receptor 13a</fullName>
    </recommendedName>
</protein>
<evidence type="ECO:0000313" key="12">
    <source>
        <dbReference type="Proteomes" id="UP000078492"/>
    </source>
</evidence>
<keyword evidence="8" id="KW-0675">Receptor</keyword>
<evidence type="ECO:0000256" key="1">
    <source>
        <dbReference type="ARBA" id="ARBA00004651"/>
    </source>
</evidence>
<evidence type="ECO:0000256" key="4">
    <source>
        <dbReference type="ARBA" id="ARBA00022692"/>
    </source>
</evidence>
<keyword evidence="6 10" id="KW-1133">Transmembrane helix</keyword>
<dbReference type="EMBL" id="KQ981153">
    <property type="protein sequence ID" value="KYN09026.1"/>
    <property type="molecule type" value="Genomic_DNA"/>
</dbReference>